<dbReference type="NCBIfam" id="TIGR00350">
    <property type="entry name" value="lytR_cpsA_psr"/>
    <property type="match status" value="1"/>
</dbReference>
<dbReference type="InterPro" id="IPR050922">
    <property type="entry name" value="LytR/CpsA/Psr_CW_biosynth"/>
</dbReference>
<sequence length="325" mass="36693">MAEQRQQIRERRKRRKRRRRIMFFLLLPFILVASTAAGYGAYLYKKAETVFTDSYDPAVEKSDLRDKAVDPSKDNISILFIGVDDRSPDFKQKTRSDALILATLNRKNHSVKLLSIPRDSYVYIPIIGEKQKITHAHAYGGTQATIDTVEHLLDVPVDFYVKMNFKGFVDVVNALGGVKVKVPYEFTEKNSTDSEPVHLTPGVHNLSGEEALALARTRKHDNDIMRGERQQMILEAIVKKAKSVNAVTKYPDVIEAVGQNMKTNLSFSQMKSLVSFGTSGDLKIDHLTLKGTDGHDPNNGAYIYKLDDVELEVTKRILKRQLGIN</sequence>
<evidence type="ECO:0000313" key="8">
    <source>
        <dbReference type="Proteomes" id="UP000011747"/>
    </source>
</evidence>
<organism evidence="7 8">
    <name type="scientific">Bacillus smithii 7_3_47FAA</name>
    <dbReference type="NCBI Taxonomy" id="665952"/>
    <lineage>
        <taxon>Bacteria</taxon>
        <taxon>Bacillati</taxon>
        <taxon>Bacillota</taxon>
        <taxon>Bacilli</taxon>
        <taxon>Bacillales</taxon>
        <taxon>Bacillaceae</taxon>
        <taxon>Bacillus</taxon>
    </lineage>
</organism>
<evidence type="ECO:0000313" key="7">
    <source>
        <dbReference type="EMBL" id="EHL77378.1"/>
    </source>
</evidence>
<comment type="similarity">
    <text evidence="1">Belongs to the LytR/CpsA/Psr (LCP) family.</text>
</comment>
<feature type="domain" description="Cell envelope-related transcriptional attenuator" evidence="6">
    <location>
        <begin position="95"/>
        <end position="242"/>
    </location>
</feature>
<keyword evidence="5" id="KW-0472">Membrane</keyword>
<dbReference type="Pfam" id="PF03816">
    <property type="entry name" value="LytR_cpsA_psr"/>
    <property type="match status" value="1"/>
</dbReference>
<dbReference type="Proteomes" id="UP000011747">
    <property type="component" value="Unassembled WGS sequence"/>
</dbReference>
<dbReference type="PATRIC" id="fig|665952.3.peg.2107"/>
<keyword evidence="8" id="KW-1185">Reference proteome</keyword>
<evidence type="ECO:0000256" key="3">
    <source>
        <dbReference type="ARBA" id="ARBA00022968"/>
    </source>
</evidence>
<gene>
    <name evidence="7" type="ORF">HMPREF1015_02065</name>
</gene>
<evidence type="ECO:0000256" key="4">
    <source>
        <dbReference type="ARBA" id="ARBA00022989"/>
    </source>
</evidence>
<protein>
    <recommendedName>
        <fullName evidence="6">Cell envelope-related transcriptional attenuator domain-containing protein</fullName>
    </recommendedName>
</protein>
<keyword evidence="2 5" id="KW-0812">Transmembrane</keyword>
<evidence type="ECO:0000259" key="6">
    <source>
        <dbReference type="Pfam" id="PF03816"/>
    </source>
</evidence>
<name>G9QM07_9BACI</name>
<comment type="caution">
    <text evidence="7">The sequence shown here is derived from an EMBL/GenBank/DDBJ whole genome shotgun (WGS) entry which is preliminary data.</text>
</comment>
<evidence type="ECO:0000256" key="2">
    <source>
        <dbReference type="ARBA" id="ARBA00022692"/>
    </source>
</evidence>
<dbReference type="HOGENOM" id="CLU_016455_2_1_9"/>
<evidence type="ECO:0000256" key="1">
    <source>
        <dbReference type="ARBA" id="ARBA00006068"/>
    </source>
</evidence>
<feature type="transmembrane region" description="Helical" evidence="5">
    <location>
        <begin position="21"/>
        <end position="44"/>
    </location>
</feature>
<dbReference type="RefSeq" id="WP_004439635.1">
    <property type="nucleotide sequence ID" value="NZ_JH414756.1"/>
</dbReference>
<dbReference type="GO" id="GO:0071555">
    <property type="term" value="P:cell wall organization"/>
    <property type="evidence" value="ECO:0007669"/>
    <property type="project" value="UniProtKB-KW"/>
</dbReference>
<keyword evidence="4 5" id="KW-1133">Transmembrane helix</keyword>
<dbReference type="PANTHER" id="PTHR33392:SF3">
    <property type="entry name" value="POLYISOPRENYL-TEICHOIC ACID--PEPTIDOGLYCAN TEICHOIC ACID TRANSFERASE TAGT"/>
    <property type="match status" value="1"/>
</dbReference>
<dbReference type="InterPro" id="IPR004474">
    <property type="entry name" value="LytR_CpsA_psr"/>
</dbReference>
<keyword evidence="3" id="KW-0735">Signal-anchor</keyword>
<evidence type="ECO:0000256" key="5">
    <source>
        <dbReference type="SAM" id="Phobius"/>
    </source>
</evidence>
<reference evidence="7 8" key="1">
    <citation type="submission" date="2011-09" db="EMBL/GenBank/DDBJ databases">
        <title>The Genome Sequence of Bacillus smithii 7_3_47FAA.</title>
        <authorList>
            <consortium name="The Broad Institute Genome Sequencing Platform"/>
            <person name="Earl A."/>
            <person name="Ward D."/>
            <person name="Feldgarden M."/>
            <person name="Gevers D."/>
            <person name="Daigneault M."/>
            <person name="Strauss J."/>
            <person name="Allen-Vercoe E."/>
            <person name="Young S.K."/>
            <person name="Zeng Q."/>
            <person name="Gargeya S."/>
            <person name="Fitzgerald M."/>
            <person name="Haas B."/>
            <person name="Abouelleil A."/>
            <person name="Alvarado L."/>
            <person name="Arachchi H.M."/>
            <person name="Berlin A."/>
            <person name="Brown A."/>
            <person name="Chapman S.B."/>
            <person name="Chen Z."/>
            <person name="Dunbar C."/>
            <person name="Freedman E."/>
            <person name="Gearin G."/>
            <person name="Goldberg J."/>
            <person name="Griggs A."/>
            <person name="Gujja S."/>
            <person name="Heiman D."/>
            <person name="Howarth C."/>
            <person name="Larson L."/>
            <person name="Lui A."/>
            <person name="MacDonald P.J.P."/>
            <person name="Montmayeur A."/>
            <person name="Murphy C."/>
            <person name="Neiman D."/>
            <person name="Pearson M."/>
            <person name="Priest M."/>
            <person name="Roberts A."/>
            <person name="Saif S."/>
            <person name="Shea T."/>
            <person name="Shenoy N."/>
            <person name="Sisk P."/>
            <person name="Stolte C."/>
            <person name="Sykes S."/>
            <person name="Wortman J."/>
            <person name="Nusbaum C."/>
            <person name="Birren B."/>
        </authorList>
    </citation>
    <scope>NUCLEOTIDE SEQUENCE [LARGE SCALE GENOMIC DNA]</scope>
    <source>
        <strain evidence="7 8">7_3_47FAA</strain>
    </source>
</reference>
<proteinExistence type="inferred from homology"/>
<dbReference type="EMBL" id="ACWF01000111">
    <property type="protein sequence ID" value="EHL77378.1"/>
    <property type="molecule type" value="Genomic_DNA"/>
</dbReference>
<dbReference type="AlphaFoldDB" id="G9QM07"/>
<accession>G9QM07</accession>
<dbReference type="Gene3D" id="3.40.630.190">
    <property type="entry name" value="LCP protein"/>
    <property type="match status" value="1"/>
</dbReference>
<dbReference type="PANTHER" id="PTHR33392">
    <property type="entry name" value="POLYISOPRENYL-TEICHOIC ACID--PEPTIDOGLYCAN TEICHOIC ACID TRANSFERASE TAGU"/>
    <property type="match status" value="1"/>
</dbReference>